<proteinExistence type="predicted"/>
<accession>A0ACC3DQV9</accession>
<sequence>MSDASIITLLWSNHRLLVVEIDGHELRLASPNLRFDKSLVWYKSTNLPVYIDNNCLYIAHECINLGDTKIEIAVEVHGVKKGEFVLDRPTVVRARPSTKPPSTDKDTKAKKTKGMKPKPKPKKGPSPNLDLKTKEAPTPKVPSHMTYEKWNERVTALLLNKSVMTEIPTPPATACFEKSCVASRNDRNLNACSHTVKTLMKNALYGVAGEMRAATYVKVLKRERLRWHPDKFGTVDPKHKQKVVAQATELFQYLGLLLDEAIKAHE</sequence>
<dbReference type="Proteomes" id="UP001186974">
    <property type="component" value="Unassembled WGS sequence"/>
</dbReference>
<keyword evidence="2" id="KW-1185">Reference proteome</keyword>
<protein>
    <submittedName>
        <fullName evidence="1">Uncharacterized protein</fullName>
    </submittedName>
</protein>
<evidence type="ECO:0000313" key="1">
    <source>
        <dbReference type="EMBL" id="KAK3079006.1"/>
    </source>
</evidence>
<gene>
    <name evidence="1" type="ORF">LTS18_005981</name>
</gene>
<name>A0ACC3DQV9_9PEZI</name>
<evidence type="ECO:0000313" key="2">
    <source>
        <dbReference type="Proteomes" id="UP001186974"/>
    </source>
</evidence>
<reference evidence="1" key="1">
    <citation type="submission" date="2024-09" db="EMBL/GenBank/DDBJ databases">
        <title>Black Yeasts Isolated from many extreme environments.</title>
        <authorList>
            <person name="Coleine C."/>
            <person name="Stajich J.E."/>
            <person name="Selbmann L."/>
        </authorList>
    </citation>
    <scope>NUCLEOTIDE SEQUENCE</scope>
    <source>
        <strain evidence="1">CCFEE 5737</strain>
    </source>
</reference>
<organism evidence="1 2">
    <name type="scientific">Coniosporium uncinatum</name>
    <dbReference type="NCBI Taxonomy" id="93489"/>
    <lineage>
        <taxon>Eukaryota</taxon>
        <taxon>Fungi</taxon>
        <taxon>Dikarya</taxon>
        <taxon>Ascomycota</taxon>
        <taxon>Pezizomycotina</taxon>
        <taxon>Dothideomycetes</taxon>
        <taxon>Dothideomycetes incertae sedis</taxon>
        <taxon>Coniosporium</taxon>
    </lineage>
</organism>
<dbReference type="EMBL" id="JAWDJW010001445">
    <property type="protein sequence ID" value="KAK3079006.1"/>
    <property type="molecule type" value="Genomic_DNA"/>
</dbReference>
<comment type="caution">
    <text evidence="1">The sequence shown here is derived from an EMBL/GenBank/DDBJ whole genome shotgun (WGS) entry which is preliminary data.</text>
</comment>